<reference evidence="3" key="1">
    <citation type="journal article" date="2021" name="Syst. Appl. Microbiol.">
        <title>Roseomonas hellenica sp. nov., isolated from roots of wild-growing Alkanna tinctoria.</title>
        <authorList>
            <person name="Rat A."/>
            <person name="Naranjo H.D."/>
            <person name="Lebbe L."/>
            <person name="Cnockaert M."/>
            <person name="Krigas N."/>
            <person name="Grigoriadou K."/>
            <person name="Maloupa E."/>
            <person name="Willems A."/>
        </authorList>
    </citation>
    <scope>NUCLEOTIDE SEQUENCE [LARGE SCALE GENOMIC DNA]</scope>
    <source>
        <strain evidence="3">LMG 31523</strain>
    </source>
</reference>
<dbReference type="EMBL" id="JAAGBB010000016">
    <property type="protein sequence ID" value="MBR0665571.1"/>
    <property type="molecule type" value="Genomic_DNA"/>
</dbReference>
<feature type="chain" id="PRO_5046309611" description="DUF4185 domain-containing protein" evidence="1">
    <location>
        <begin position="24"/>
        <end position="382"/>
    </location>
</feature>
<evidence type="ECO:0000256" key="1">
    <source>
        <dbReference type="SAM" id="SignalP"/>
    </source>
</evidence>
<keyword evidence="3" id="KW-1185">Reference proteome</keyword>
<feature type="signal peptide" evidence="1">
    <location>
        <begin position="1"/>
        <end position="23"/>
    </location>
</feature>
<gene>
    <name evidence="2" type="ORF">GXW71_14525</name>
</gene>
<dbReference type="RefSeq" id="WP_211853245.1">
    <property type="nucleotide sequence ID" value="NZ_JAAGBB010000016.1"/>
</dbReference>
<proteinExistence type="predicted"/>
<organism evidence="2 3">
    <name type="scientific">Plastoroseomonas hellenica</name>
    <dbReference type="NCBI Taxonomy" id="2687306"/>
    <lineage>
        <taxon>Bacteria</taxon>
        <taxon>Pseudomonadati</taxon>
        <taxon>Pseudomonadota</taxon>
        <taxon>Alphaproteobacteria</taxon>
        <taxon>Acetobacterales</taxon>
        <taxon>Acetobacteraceae</taxon>
        <taxon>Plastoroseomonas</taxon>
    </lineage>
</organism>
<evidence type="ECO:0000313" key="2">
    <source>
        <dbReference type="EMBL" id="MBR0665571.1"/>
    </source>
</evidence>
<dbReference type="Proteomes" id="UP001196870">
    <property type="component" value="Unassembled WGS sequence"/>
</dbReference>
<protein>
    <recommendedName>
        <fullName evidence="4">DUF4185 domain-containing protein</fullName>
    </recommendedName>
</protein>
<evidence type="ECO:0000313" key="3">
    <source>
        <dbReference type="Proteomes" id="UP001196870"/>
    </source>
</evidence>
<evidence type="ECO:0008006" key="4">
    <source>
        <dbReference type="Google" id="ProtNLM"/>
    </source>
</evidence>
<accession>A0ABS5EZ46</accession>
<name>A0ABS5EZ46_9PROT</name>
<keyword evidence="1" id="KW-0732">Signal</keyword>
<sequence length="382" mass="42730">MMRSKPFILATIMLSFAIGRAAAQAPTLAPAGPPETLYRWTSDRCEDEFIPDAPARAFRRADGEMVLMASHRENWALVGRDFASLRPSCEATLRSSRERPQDDGFLWIEATYTPDGRRVAALVSEDLRRPTQRGGCDPQGQAGRCWLNNILAAASEDGGRSFALVRPEARTVATLGRYPDRATRRYGAFTTSNIVQHDGAYYVMVYLQGEGVQPPGNCLFRSDDPFAPERWRAWDGQAFTVEMRDAAASRSCRPVSPSVLSQEVRSLSYDSRRHTWIAVIRHRLQLAGDTQPVPGFYYATSADLLRWEGPRRIMMAPTRARTDSTTETMDYPAIIDPGSRSRNFDTLDSNAPALIFTVQNLAPGRGTGTMNRDLRYVRLRVD</sequence>
<comment type="caution">
    <text evidence="2">The sequence shown here is derived from an EMBL/GenBank/DDBJ whole genome shotgun (WGS) entry which is preliminary data.</text>
</comment>